<dbReference type="InterPro" id="IPR049253">
    <property type="entry name" value="DUF6886"/>
</dbReference>
<evidence type="ECO:0000313" key="2">
    <source>
        <dbReference type="Proteomes" id="UP001527882"/>
    </source>
</evidence>
<keyword evidence="2" id="KW-1185">Reference proteome</keyword>
<comment type="caution">
    <text evidence="1">The sequence shown here is derived from an EMBL/GenBank/DDBJ whole genome shotgun (WGS) entry which is preliminary data.</text>
</comment>
<accession>A0ABT4QCD0</accession>
<dbReference type="EMBL" id="JAQAGZ010000012">
    <property type="protein sequence ID" value="MCZ8514532.1"/>
    <property type="molecule type" value="Genomic_DNA"/>
</dbReference>
<evidence type="ECO:0000313" key="1">
    <source>
        <dbReference type="EMBL" id="MCZ8514532.1"/>
    </source>
</evidence>
<dbReference type="Pfam" id="PF21820">
    <property type="entry name" value="DUF6886"/>
    <property type="match status" value="1"/>
</dbReference>
<reference evidence="1 2" key="1">
    <citation type="submission" date="2022-12" db="EMBL/GenBank/DDBJ databases">
        <title>Draft genome sequence of Paenibacillus sp. dW9.</title>
        <authorList>
            <person name="Choi E.-W."/>
            <person name="Kim D.-U."/>
        </authorList>
    </citation>
    <scope>NUCLEOTIDE SEQUENCE [LARGE SCALE GENOMIC DNA]</scope>
    <source>
        <strain evidence="2">dW9</strain>
    </source>
</reference>
<organism evidence="1 2">
    <name type="scientific">Paenibacillus gyeongsangnamensis</name>
    <dbReference type="NCBI Taxonomy" id="3388067"/>
    <lineage>
        <taxon>Bacteria</taxon>
        <taxon>Bacillati</taxon>
        <taxon>Bacillota</taxon>
        <taxon>Bacilli</taxon>
        <taxon>Bacillales</taxon>
        <taxon>Paenibacillaceae</taxon>
        <taxon>Paenibacillus</taxon>
    </lineage>
</organism>
<gene>
    <name evidence="1" type="ORF">O9H85_19315</name>
</gene>
<sequence>MVWTIDSFHAPHYFFPRECPRVCIWPYDKKTDKDKARFFGHSGTDRIVAIESGWYERMCGTPIYRYAFDPEPFELYDRNAGYYTTTRTVRPAEVTRLDNLPGQLADLGIELRITPSLLPLRDAVLSSTVNFSMIRMRNAKLTG</sequence>
<name>A0ABT4QCD0_9BACL</name>
<dbReference type="Proteomes" id="UP001527882">
    <property type="component" value="Unassembled WGS sequence"/>
</dbReference>
<proteinExistence type="predicted"/>
<protein>
    <submittedName>
        <fullName evidence="1">Uncharacterized protein</fullName>
    </submittedName>
</protein>